<organism evidence="1 2">
    <name type="scientific">Serratia aquatilis</name>
    <dbReference type="NCBI Taxonomy" id="1737515"/>
    <lineage>
        <taxon>Bacteria</taxon>
        <taxon>Pseudomonadati</taxon>
        <taxon>Pseudomonadota</taxon>
        <taxon>Gammaproteobacteria</taxon>
        <taxon>Enterobacterales</taxon>
        <taxon>Yersiniaceae</taxon>
        <taxon>Serratia</taxon>
    </lineage>
</organism>
<keyword evidence="2" id="KW-1185">Reference proteome</keyword>
<dbReference type="RefSeq" id="WP_380679859.1">
    <property type="nucleotide sequence ID" value="NZ_CP173186.1"/>
</dbReference>
<comment type="caution">
    <text evidence="1">The sequence shown here is derived from an EMBL/GenBank/DDBJ whole genome shotgun (WGS) entry which is preliminary data.</text>
</comment>
<sequence length="110" mass="12483">MTKFALSSKGAVQNRTPLERRKLVVSSVKPAGKGYATRREGKNGRVLDQARFSDRGNHALVVFVKSSIIDIREIFPRVMPISAAESQELSFHMLNSLDERMKEEQFDVFE</sequence>
<dbReference type="Proteomes" id="UP001589792">
    <property type="component" value="Unassembled WGS sequence"/>
</dbReference>
<evidence type="ECO:0000313" key="1">
    <source>
        <dbReference type="EMBL" id="MFC0229150.1"/>
    </source>
</evidence>
<proteinExistence type="predicted"/>
<reference evidence="1 2" key="1">
    <citation type="submission" date="2024-09" db="EMBL/GenBank/DDBJ databases">
        <authorList>
            <person name="Sun Q."/>
            <person name="Mori K."/>
        </authorList>
    </citation>
    <scope>NUCLEOTIDE SEQUENCE [LARGE SCALE GENOMIC DNA]</scope>
    <source>
        <strain evidence="1 2">CCM 8626</strain>
    </source>
</reference>
<protein>
    <submittedName>
        <fullName evidence="1">Uncharacterized protein</fullName>
    </submittedName>
</protein>
<accession>A0ABV6EJI1</accession>
<dbReference type="EMBL" id="JBHLXG010000037">
    <property type="protein sequence ID" value="MFC0229150.1"/>
    <property type="molecule type" value="Genomic_DNA"/>
</dbReference>
<name>A0ABV6EJI1_9GAMM</name>
<evidence type="ECO:0000313" key="2">
    <source>
        <dbReference type="Proteomes" id="UP001589792"/>
    </source>
</evidence>
<gene>
    <name evidence="1" type="ORF">ACFFJ3_22100</name>
</gene>